<keyword evidence="4 7" id="KW-1133">Transmembrane helix</keyword>
<dbReference type="PANTHER" id="PTHR11689:SF136">
    <property type="entry name" value="H(+)_CL(-) EXCHANGE TRANSPORTER 7"/>
    <property type="match status" value="1"/>
</dbReference>
<dbReference type="SUPFAM" id="SSF81340">
    <property type="entry name" value="Clc chloride channel"/>
    <property type="match status" value="1"/>
</dbReference>
<feature type="transmembrane region" description="Helical" evidence="7">
    <location>
        <begin position="705"/>
        <end position="722"/>
    </location>
</feature>
<evidence type="ECO:0000313" key="8">
    <source>
        <dbReference type="EMBL" id="CAK0840207.1"/>
    </source>
</evidence>
<dbReference type="PANTHER" id="PTHR11689">
    <property type="entry name" value="CHLORIDE CHANNEL PROTEIN CLC FAMILY MEMBER"/>
    <property type="match status" value="1"/>
</dbReference>
<evidence type="ECO:0000256" key="7">
    <source>
        <dbReference type="SAM" id="Phobius"/>
    </source>
</evidence>
<feature type="transmembrane region" description="Helical" evidence="7">
    <location>
        <begin position="852"/>
        <end position="872"/>
    </location>
</feature>
<keyword evidence="2 7" id="KW-0812">Transmembrane</keyword>
<keyword evidence="3" id="KW-0677">Repeat</keyword>
<accession>A0ABN9T593</accession>
<dbReference type="EMBL" id="CAUYUJ010014360">
    <property type="protein sequence ID" value="CAK0840207.1"/>
    <property type="molecule type" value="Genomic_DNA"/>
</dbReference>
<evidence type="ECO:0008006" key="10">
    <source>
        <dbReference type="Google" id="ProtNLM"/>
    </source>
</evidence>
<feature type="transmembrane region" description="Helical" evidence="7">
    <location>
        <begin position="649"/>
        <end position="676"/>
    </location>
</feature>
<dbReference type="InterPro" id="IPR046342">
    <property type="entry name" value="CBS_dom_sf"/>
</dbReference>
<feature type="transmembrane region" description="Helical" evidence="7">
    <location>
        <begin position="1115"/>
        <end position="1135"/>
    </location>
</feature>
<evidence type="ECO:0000313" key="9">
    <source>
        <dbReference type="Proteomes" id="UP001189429"/>
    </source>
</evidence>
<evidence type="ECO:0000256" key="2">
    <source>
        <dbReference type="ARBA" id="ARBA00022692"/>
    </source>
</evidence>
<dbReference type="InterPro" id="IPR051280">
    <property type="entry name" value="Cl-channel/antiporter"/>
</dbReference>
<evidence type="ECO:0000256" key="4">
    <source>
        <dbReference type="ARBA" id="ARBA00022989"/>
    </source>
</evidence>
<dbReference type="Proteomes" id="UP001189429">
    <property type="component" value="Unassembled WGS sequence"/>
</dbReference>
<proteinExistence type="predicted"/>
<dbReference type="InterPro" id="IPR014743">
    <property type="entry name" value="Cl-channel_core"/>
</dbReference>
<protein>
    <recommendedName>
        <fullName evidence="10">Chloride channel protein</fullName>
    </recommendedName>
</protein>
<evidence type="ECO:0000256" key="5">
    <source>
        <dbReference type="ARBA" id="ARBA00023122"/>
    </source>
</evidence>
<feature type="transmembrane region" description="Helical" evidence="7">
    <location>
        <begin position="807"/>
        <end position="832"/>
    </location>
</feature>
<dbReference type="Gene3D" id="3.10.580.10">
    <property type="entry name" value="CBS-domain"/>
    <property type="match status" value="1"/>
</dbReference>
<feature type="transmembrane region" description="Helical" evidence="7">
    <location>
        <begin position="1086"/>
        <end position="1108"/>
    </location>
</feature>
<evidence type="ECO:0000256" key="1">
    <source>
        <dbReference type="ARBA" id="ARBA00004141"/>
    </source>
</evidence>
<gene>
    <name evidence="8" type="ORF">PCOR1329_LOCUS35701</name>
</gene>
<evidence type="ECO:0000256" key="3">
    <source>
        <dbReference type="ARBA" id="ARBA00022737"/>
    </source>
</evidence>
<reference evidence="8" key="1">
    <citation type="submission" date="2023-10" db="EMBL/GenBank/DDBJ databases">
        <authorList>
            <person name="Chen Y."/>
            <person name="Shah S."/>
            <person name="Dougan E. K."/>
            <person name="Thang M."/>
            <person name="Chan C."/>
        </authorList>
    </citation>
    <scope>NUCLEOTIDE SEQUENCE [LARGE SCALE GENOMIC DNA]</scope>
</reference>
<evidence type="ECO:0000256" key="6">
    <source>
        <dbReference type="ARBA" id="ARBA00023136"/>
    </source>
</evidence>
<comment type="subcellular location">
    <subcellularLocation>
        <location evidence="1">Membrane</location>
        <topology evidence="1">Multi-pass membrane protein</topology>
    </subcellularLocation>
</comment>
<organism evidence="8 9">
    <name type="scientific">Prorocentrum cordatum</name>
    <dbReference type="NCBI Taxonomy" id="2364126"/>
    <lineage>
        <taxon>Eukaryota</taxon>
        <taxon>Sar</taxon>
        <taxon>Alveolata</taxon>
        <taxon>Dinophyceae</taxon>
        <taxon>Prorocentrales</taxon>
        <taxon>Prorocentraceae</taxon>
        <taxon>Prorocentrum</taxon>
    </lineage>
</organism>
<dbReference type="PRINTS" id="PR00762">
    <property type="entry name" value="CLCHANNEL"/>
</dbReference>
<comment type="caution">
    <text evidence="8">The sequence shown here is derived from an EMBL/GenBank/DDBJ whole genome shotgun (WGS) entry which is preliminary data.</text>
</comment>
<dbReference type="CDD" id="cd02205">
    <property type="entry name" value="CBS_pair_SF"/>
    <property type="match status" value="1"/>
</dbReference>
<keyword evidence="9" id="KW-1185">Reference proteome</keyword>
<dbReference type="InterPro" id="IPR001807">
    <property type="entry name" value="ClC"/>
</dbReference>
<keyword evidence="6 7" id="KW-0472">Membrane</keyword>
<dbReference type="Pfam" id="PF00654">
    <property type="entry name" value="Voltage_CLC"/>
    <property type="match status" value="1"/>
</dbReference>
<name>A0ABN9T593_9DINO</name>
<keyword evidence="5" id="KW-0129">CBS domain</keyword>
<dbReference type="Gene3D" id="1.10.3080.10">
    <property type="entry name" value="Clc chloride channel"/>
    <property type="match status" value="2"/>
</dbReference>
<dbReference type="SUPFAM" id="SSF54631">
    <property type="entry name" value="CBS-domain pair"/>
    <property type="match status" value="1"/>
</dbReference>
<sequence>MSSDHIPVRSTVTKFSPDSRHPCILPWVAAMPEFTLALEEALSSISPDWGDRARLDTAKSLTFEAGRTARNALRRRLARAKQEKHYWALFAMRAVLRGDVEGVRLLLGCHPRLRPHFDESDRRIHFEALASFWEKKFAAPEIDRSKWQEIAEHIRTLREPIAQERCLPYESWYQLVLSRGQSTPGPEGLSYAVWKNPPAARILLSCYLTLFNGNITSLPTDMLSSVLVFLPKGVLQAMGISSHLMNFFRMMHTDNIAIISLRPILAWIRDKHGPPLGLTLAYVDDFGFGVERATQGLKELLDSLGELGPIANLKLNCRKCQVVVCGALGASPLRALLDSYGAPYSQIQVLLSATYLGFPIGPDGPQQVWPPILPSFVERVHQTRVMGLGIAQSAAAVRVMCVSKLLFRLQLYPPSQELRKADLNSALLLTSGPRNAISYHVATKLSQAGFASEFVELDVVAKATALRYLMRSGWLFGLLDSLERSRMDLERIPFRWHKGLVRLTCLGLSTDGEGGGSAWWSAAAADAWHAARQVEESSADGLGSPAVAVGTRRSSREVSHKSHHHHGPLYPEKALAVGGLSFAPVYTEMENAERTVESERKWPSRIMSVTLQLLTGVLTGVAAFIVSRFSDYLSSARLGLALKLLRGGAVLEAWLTAAGVMVALVLAGAMPVILWVRSAGSSGIPSIIGVLNGCDLRDHFTWRILLARLVGVTCAVSSGLAVGPEGPMIYIGACTGALLSRIPSQRGLWRYLGRLPSSKNEHVYLRDYVSTGAACGIAAAFRAPIAGALFIVEEAASHFRPEQLAKMFASGVAAMVVAGLLCQGTGMTGMFAYDVGSGFVCRTWDWMRIVDFLFFAVLGVVCGLAGALFNALNVGAAKFRARHIGPSAPLRRTVELVLLCVASSTCWVLAPLIWEDRTTADPHIFARATRCIEDTWVPEVSSGAKIEGKHVRLWPKPCFYGVQYNPKPSGCPKAWEEAQAGNVHAKACTEGLAHHNVLETLENKSFYCCSFSSIDELKAGHFRLPGVNVSCSIDLGETFPCMGKCRSADAPVQEEMPNFYNPMASLTLVSFDDTAKNLMVRGAPHLFPLGTLLCFLCLYFVLAGVTAGSAIPSGLLLPMIIIGALIGRILSLVLLEVQYRLNLYSHGSQDVSMWSREWQPFFHYMGGPLPDTVPFATEGWLDPGVGALVGAAAFLGGCSRISLMTTVMMVEITGDPVMIAPVGVATLVAVVVGNCWNHGLYHSLIDVASFPFLPSRWPKGIQRSLRVEHLLQTQGAPVASVPLTAQRTELRAALDGHAFSGFPVVGPDGAVVGLATRGNLEKMLSELTDTVDVGRTTDFHHVTIQASLPLEVAFNLFKQMELAHITVVDSNYLPKAVLTRGSLLPWVVQDRISRRTVRPTIQRPRGFRTASEDMTLAAVGFGPDAAGGGLEGGHFDGEVVTLQVGRDCEVATISSGGISRQASGPEMSPLGE</sequence>